<evidence type="ECO:0000256" key="3">
    <source>
        <dbReference type="RuleBase" id="RU361185"/>
    </source>
</evidence>
<dbReference type="Pfam" id="PF01055">
    <property type="entry name" value="Glyco_hydro_31_2nd"/>
    <property type="match status" value="1"/>
</dbReference>
<dbReference type="SUPFAM" id="SSF51445">
    <property type="entry name" value="(Trans)glycosidases"/>
    <property type="match status" value="1"/>
</dbReference>
<dbReference type="Gene3D" id="2.60.40.1760">
    <property type="entry name" value="glycosyl hydrolase (family 31)"/>
    <property type="match status" value="1"/>
</dbReference>
<keyword evidence="6" id="KW-1185">Reference proteome</keyword>
<accession>A0A3P6R775</accession>
<keyword evidence="3" id="KW-0326">Glycosidase</keyword>
<dbReference type="CDD" id="cd14752">
    <property type="entry name" value="GH31_N"/>
    <property type="match status" value="1"/>
</dbReference>
<reference evidence="5 6" key="1">
    <citation type="submission" date="2018-11" db="EMBL/GenBank/DDBJ databases">
        <authorList>
            <consortium name="Pathogen Informatics"/>
        </authorList>
    </citation>
    <scope>NUCLEOTIDE SEQUENCE [LARGE SCALE GENOMIC DNA]</scope>
</reference>
<dbReference type="GO" id="GO:0004558">
    <property type="term" value="F:alpha-1,4-glucosidase activity"/>
    <property type="evidence" value="ECO:0007669"/>
    <property type="project" value="TreeGrafter"/>
</dbReference>
<comment type="similarity">
    <text evidence="1 3">Belongs to the glycosyl hydrolase 31 family.</text>
</comment>
<feature type="domain" description="Glycoside hydrolase family 31 TIM barrel" evidence="4">
    <location>
        <begin position="88"/>
        <end position="259"/>
    </location>
</feature>
<dbReference type="PANTHER" id="PTHR22762">
    <property type="entry name" value="ALPHA-GLUCOSIDASE"/>
    <property type="match status" value="1"/>
</dbReference>
<evidence type="ECO:0000256" key="1">
    <source>
        <dbReference type="ARBA" id="ARBA00007806"/>
    </source>
</evidence>
<dbReference type="InterPro" id="IPR017853">
    <property type="entry name" value="GH"/>
</dbReference>
<gene>
    <name evidence="5" type="ORF">CGOC_LOCUS3074</name>
</gene>
<proteinExistence type="inferred from homology"/>
<protein>
    <recommendedName>
        <fullName evidence="4">Glycoside hydrolase family 31 TIM barrel domain-containing protein</fullName>
    </recommendedName>
</protein>
<evidence type="ECO:0000313" key="5">
    <source>
        <dbReference type="EMBL" id="VDK54667.1"/>
    </source>
</evidence>
<organism evidence="5 6">
    <name type="scientific">Cylicostephanus goldi</name>
    <name type="common">Nematode worm</name>
    <dbReference type="NCBI Taxonomy" id="71465"/>
    <lineage>
        <taxon>Eukaryota</taxon>
        <taxon>Metazoa</taxon>
        <taxon>Ecdysozoa</taxon>
        <taxon>Nematoda</taxon>
        <taxon>Chromadorea</taxon>
        <taxon>Rhabditida</taxon>
        <taxon>Rhabditina</taxon>
        <taxon>Rhabditomorpha</taxon>
        <taxon>Strongyloidea</taxon>
        <taxon>Strongylidae</taxon>
        <taxon>Cylicostephanus</taxon>
    </lineage>
</organism>
<keyword evidence="3" id="KW-0378">Hydrolase</keyword>
<dbReference type="InterPro" id="IPR011013">
    <property type="entry name" value="Gal_mutarotase_sf_dom"/>
</dbReference>
<dbReference type="OrthoDB" id="1334205at2759"/>
<name>A0A3P6R775_CYLGO</name>
<dbReference type="AlphaFoldDB" id="A0A3P6R775"/>
<evidence type="ECO:0000313" key="6">
    <source>
        <dbReference type="Proteomes" id="UP000271889"/>
    </source>
</evidence>
<keyword evidence="2" id="KW-0325">Glycoprotein</keyword>
<dbReference type="SUPFAM" id="SSF74650">
    <property type="entry name" value="Galactose mutarotase-like"/>
    <property type="match status" value="1"/>
</dbReference>
<dbReference type="Gene3D" id="3.20.20.80">
    <property type="entry name" value="Glycosidases"/>
    <property type="match status" value="1"/>
</dbReference>
<dbReference type="GO" id="GO:0030246">
    <property type="term" value="F:carbohydrate binding"/>
    <property type="evidence" value="ECO:0007669"/>
    <property type="project" value="InterPro"/>
</dbReference>
<dbReference type="EMBL" id="UYRV01007473">
    <property type="protein sequence ID" value="VDK54667.1"/>
    <property type="molecule type" value="Genomic_DNA"/>
</dbReference>
<dbReference type="InterPro" id="IPR000322">
    <property type="entry name" value="Glyco_hydro_31_TIM"/>
</dbReference>
<dbReference type="Proteomes" id="UP000271889">
    <property type="component" value="Unassembled WGS sequence"/>
</dbReference>
<sequence>MFARGERPYSEKVSTKNLYGMHPFYMMLETNGKAHGVFILNSNAQEITTAPGPTLIYRTIGGTLDMYFFPGPTPEEVTQQYLALIGTPTLPAYWALGFQISRWGYKNLAEMKEVVERNIAAGIPLDTVVGDIDYMDRYKDFSIGKDWKEFPAYVDQLHDRGMHVVLIFDPAVQANYAPFERAIEAFAFPIRIANIQKAKFVEWERFDQVMNSTNSLYPLVNGTKIMLGVVWPDNHTAFPDFLDSSGNTAKWWIAELVKFREQK</sequence>
<evidence type="ECO:0000259" key="4">
    <source>
        <dbReference type="Pfam" id="PF01055"/>
    </source>
</evidence>
<dbReference type="GO" id="GO:0005975">
    <property type="term" value="P:carbohydrate metabolic process"/>
    <property type="evidence" value="ECO:0007669"/>
    <property type="project" value="InterPro"/>
</dbReference>
<evidence type="ECO:0000256" key="2">
    <source>
        <dbReference type="ARBA" id="ARBA00023180"/>
    </source>
</evidence>
<dbReference type="PANTHER" id="PTHR22762:SF133">
    <property type="entry name" value="P-TYPE DOMAIN-CONTAINING PROTEIN"/>
    <property type="match status" value="1"/>
</dbReference>